<dbReference type="SUPFAM" id="SSF46689">
    <property type="entry name" value="Homeodomain-like"/>
    <property type="match status" value="1"/>
</dbReference>
<feature type="region of interest" description="Disordered" evidence="3">
    <location>
        <begin position="1"/>
        <end position="21"/>
    </location>
</feature>
<dbReference type="PANTHER" id="PTHR30055:SF242">
    <property type="entry name" value="HTH-TYPE TRANSCRIPTIONAL REPRESSOR KSTR"/>
    <property type="match status" value="1"/>
</dbReference>
<dbReference type="Proteomes" id="UP001354931">
    <property type="component" value="Unassembled WGS sequence"/>
</dbReference>
<dbReference type="InterPro" id="IPR001647">
    <property type="entry name" value="HTH_TetR"/>
</dbReference>
<comment type="caution">
    <text evidence="5">The sequence shown here is derived from an EMBL/GenBank/DDBJ whole genome shotgun (WGS) entry which is preliminary data.</text>
</comment>
<dbReference type="RefSeq" id="WP_326017893.1">
    <property type="nucleotide sequence ID" value="NZ_JAOZYC010000122.1"/>
</dbReference>
<dbReference type="PROSITE" id="PS50977">
    <property type="entry name" value="HTH_TETR_2"/>
    <property type="match status" value="1"/>
</dbReference>
<reference evidence="5 6" key="1">
    <citation type="submission" date="2022-10" db="EMBL/GenBank/DDBJ databases">
        <authorList>
            <person name="Xie J."/>
            <person name="Shen N."/>
        </authorList>
    </citation>
    <scope>NUCLEOTIDE SEQUENCE [LARGE SCALE GENOMIC DNA]</scope>
    <source>
        <strain evidence="5 6">YIM65594</strain>
    </source>
</reference>
<dbReference type="PRINTS" id="PR00455">
    <property type="entry name" value="HTHTETR"/>
</dbReference>
<name>A0ABU6F9Z2_9ACTN</name>
<dbReference type="PANTHER" id="PTHR30055">
    <property type="entry name" value="HTH-TYPE TRANSCRIPTIONAL REGULATOR RUTR"/>
    <property type="match status" value="1"/>
</dbReference>
<dbReference type="InterPro" id="IPR041642">
    <property type="entry name" value="KstR_C"/>
</dbReference>
<proteinExistence type="predicted"/>
<dbReference type="Gene3D" id="1.10.357.10">
    <property type="entry name" value="Tetracycline Repressor, domain 2"/>
    <property type="match status" value="1"/>
</dbReference>
<dbReference type="InterPro" id="IPR009057">
    <property type="entry name" value="Homeodomain-like_sf"/>
</dbReference>
<protein>
    <submittedName>
        <fullName evidence="5">TetR family transcriptional regulator</fullName>
    </submittedName>
</protein>
<feature type="domain" description="HTH tetR-type" evidence="4">
    <location>
        <begin position="19"/>
        <end position="79"/>
    </location>
</feature>
<evidence type="ECO:0000259" key="4">
    <source>
        <dbReference type="PROSITE" id="PS50977"/>
    </source>
</evidence>
<gene>
    <name evidence="5" type="ORF">OKJ99_19155</name>
</gene>
<sequence length="207" mass="22802">MPRRPDVRAAAQPQSAGQRARRDRILRAAADLGAQHGLDGVQMQDVAKDAGVALATLYRYFPSKTHLFTAVMGEQVDRMHDPRQRIRRADPVDAVAETLLRATRSLLRTPRLASAVMQSNYAAHSATVVEAARIEDRVRETLLDLLGLDTPTDKDERLVRLLLKCWHGVIVATLNKHTTRAEADTEIRLACQVLLAARSNAPGGTES</sequence>
<keyword evidence="1 2" id="KW-0238">DNA-binding</keyword>
<keyword evidence="6" id="KW-1185">Reference proteome</keyword>
<dbReference type="EMBL" id="JAOZYC010000122">
    <property type="protein sequence ID" value="MEB8339612.1"/>
    <property type="molecule type" value="Genomic_DNA"/>
</dbReference>
<evidence type="ECO:0000256" key="1">
    <source>
        <dbReference type="ARBA" id="ARBA00023125"/>
    </source>
</evidence>
<dbReference type="InterPro" id="IPR050109">
    <property type="entry name" value="HTH-type_TetR-like_transc_reg"/>
</dbReference>
<feature type="DNA-binding region" description="H-T-H motif" evidence="2">
    <location>
        <begin position="42"/>
        <end position="61"/>
    </location>
</feature>
<accession>A0ABU6F9Z2</accession>
<organism evidence="5 6">
    <name type="scientific">Streptomyces endophyticus</name>
    <dbReference type="NCBI Taxonomy" id="714166"/>
    <lineage>
        <taxon>Bacteria</taxon>
        <taxon>Bacillati</taxon>
        <taxon>Actinomycetota</taxon>
        <taxon>Actinomycetes</taxon>
        <taxon>Kitasatosporales</taxon>
        <taxon>Streptomycetaceae</taxon>
        <taxon>Streptomyces</taxon>
    </lineage>
</organism>
<dbReference type="Pfam" id="PF00440">
    <property type="entry name" value="TetR_N"/>
    <property type="match status" value="1"/>
</dbReference>
<evidence type="ECO:0000313" key="6">
    <source>
        <dbReference type="Proteomes" id="UP001354931"/>
    </source>
</evidence>
<evidence type="ECO:0000256" key="3">
    <source>
        <dbReference type="SAM" id="MobiDB-lite"/>
    </source>
</evidence>
<evidence type="ECO:0000256" key="2">
    <source>
        <dbReference type="PROSITE-ProRule" id="PRU00335"/>
    </source>
</evidence>
<evidence type="ECO:0000313" key="5">
    <source>
        <dbReference type="EMBL" id="MEB8339612.1"/>
    </source>
</evidence>
<dbReference type="Pfam" id="PF17925">
    <property type="entry name" value="TetR_C_20"/>
    <property type="match status" value="1"/>
</dbReference>